<feature type="region of interest" description="Disordered" evidence="1">
    <location>
        <begin position="1"/>
        <end position="54"/>
    </location>
</feature>
<feature type="compositionally biased region" description="Basic and acidic residues" evidence="1">
    <location>
        <begin position="33"/>
        <end position="46"/>
    </location>
</feature>
<feature type="non-terminal residue" evidence="2">
    <location>
        <position position="1"/>
    </location>
</feature>
<evidence type="ECO:0000313" key="3">
    <source>
        <dbReference type="Proteomes" id="UP001178275"/>
    </source>
</evidence>
<reference evidence="2" key="1">
    <citation type="submission" date="2023-07" db="EMBL/GenBank/DDBJ databases">
        <title>Murine gut Bacillus species.</title>
        <authorList>
            <person name="Gutman E."/>
            <person name="Hashuel R."/>
            <person name="Litvak Y."/>
        </authorList>
    </citation>
    <scope>NUCLEOTIDE SEQUENCE</scope>
    <source>
        <strain evidence="2">RU293</strain>
    </source>
</reference>
<accession>A0AA90PJI6</accession>
<name>A0AA90PJI6_9BACI</name>
<evidence type="ECO:0000256" key="1">
    <source>
        <dbReference type="SAM" id="MobiDB-lite"/>
    </source>
</evidence>
<protein>
    <submittedName>
        <fullName evidence="2">IS5/IS1182 family transposase</fullName>
    </submittedName>
</protein>
<organism evidence="2 3">
    <name type="scientific">Peribacillus frigoritolerans</name>
    <dbReference type="NCBI Taxonomy" id="450367"/>
    <lineage>
        <taxon>Bacteria</taxon>
        <taxon>Bacillati</taxon>
        <taxon>Bacillota</taxon>
        <taxon>Bacilli</taxon>
        <taxon>Bacillales</taxon>
        <taxon>Bacillaceae</taxon>
        <taxon>Peribacillus</taxon>
    </lineage>
</organism>
<proteinExistence type="predicted"/>
<gene>
    <name evidence="2" type="ORF">Q8G36_28930</name>
</gene>
<dbReference type="Proteomes" id="UP001178275">
    <property type="component" value="Unassembled WGS sequence"/>
</dbReference>
<comment type="caution">
    <text evidence="2">The sequence shown here is derived from an EMBL/GenBank/DDBJ whole genome shotgun (WGS) entry which is preliminary data.</text>
</comment>
<evidence type="ECO:0000313" key="2">
    <source>
        <dbReference type="EMBL" id="MDP1454877.1"/>
    </source>
</evidence>
<feature type="non-terminal residue" evidence="2">
    <location>
        <position position="75"/>
    </location>
</feature>
<feature type="compositionally biased region" description="Basic and acidic residues" evidence="1">
    <location>
        <begin position="1"/>
        <end position="25"/>
    </location>
</feature>
<sequence>IVPKETRAYQGRLQDEINQHRENQGKKPFPPDNFDKEETRAMKESTTDPESGYYVKDERTKQFAYSFHAAADRNG</sequence>
<dbReference type="AlphaFoldDB" id="A0AA90PJI6"/>
<dbReference type="EMBL" id="JAUUTW010000179">
    <property type="protein sequence ID" value="MDP1454877.1"/>
    <property type="molecule type" value="Genomic_DNA"/>
</dbReference>